<feature type="compositionally biased region" description="Gly residues" evidence="1">
    <location>
        <begin position="1"/>
        <end position="19"/>
    </location>
</feature>
<gene>
    <name evidence="2" type="ORF">HGQ98_14435</name>
</gene>
<protein>
    <submittedName>
        <fullName evidence="2">Pseudouridine synthase</fullName>
    </submittedName>
</protein>
<feature type="non-terminal residue" evidence="2">
    <location>
        <position position="1"/>
    </location>
</feature>
<reference evidence="2 3" key="1">
    <citation type="submission" date="2020-04" db="EMBL/GenBank/DDBJ databases">
        <title>Achromobacter ruhlandii genome sequencing and assembly.</title>
        <authorList>
            <person name="Martins R.C.R."/>
            <person name="Perdigao-Neto L.V."/>
            <person name="Levin A.S.S."/>
            <person name="Costa S.F."/>
        </authorList>
    </citation>
    <scope>NUCLEOTIDE SEQUENCE [LARGE SCALE GENOMIC DNA]</scope>
    <source>
        <strain evidence="2 3">9035ralo</strain>
    </source>
</reference>
<evidence type="ECO:0000313" key="2">
    <source>
        <dbReference type="EMBL" id="NMU90957.1"/>
    </source>
</evidence>
<dbReference type="Proteomes" id="UP000542405">
    <property type="component" value="Unassembled WGS sequence"/>
</dbReference>
<proteinExistence type="predicted"/>
<evidence type="ECO:0000313" key="3">
    <source>
        <dbReference type="Proteomes" id="UP000542405"/>
    </source>
</evidence>
<dbReference type="AlphaFoldDB" id="A0A848NIJ9"/>
<sequence>GRVRGGSGTVRAGGRGWGGAARQLRMAGGGGARGGRGRGGQRRRGAGQVVAGPGG</sequence>
<feature type="compositionally biased region" description="Low complexity" evidence="1">
    <location>
        <begin position="46"/>
        <end position="55"/>
    </location>
</feature>
<evidence type="ECO:0000256" key="1">
    <source>
        <dbReference type="SAM" id="MobiDB-lite"/>
    </source>
</evidence>
<feature type="region of interest" description="Disordered" evidence="1">
    <location>
        <begin position="1"/>
        <end position="55"/>
    </location>
</feature>
<dbReference type="EMBL" id="JABBZE010000153">
    <property type="protein sequence ID" value="NMU90957.1"/>
    <property type="molecule type" value="Genomic_DNA"/>
</dbReference>
<name>A0A848NIJ9_9BURK</name>
<comment type="caution">
    <text evidence="2">The sequence shown here is derived from an EMBL/GenBank/DDBJ whole genome shotgun (WGS) entry which is preliminary data.</text>
</comment>
<feature type="compositionally biased region" description="Basic residues" evidence="1">
    <location>
        <begin position="35"/>
        <end position="45"/>
    </location>
</feature>
<accession>A0A848NIJ9</accession>
<organism evidence="2 3">
    <name type="scientific">Achromobacter ruhlandii</name>
    <dbReference type="NCBI Taxonomy" id="72557"/>
    <lineage>
        <taxon>Bacteria</taxon>
        <taxon>Pseudomonadati</taxon>
        <taxon>Pseudomonadota</taxon>
        <taxon>Betaproteobacteria</taxon>
        <taxon>Burkholderiales</taxon>
        <taxon>Alcaligenaceae</taxon>
        <taxon>Achromobacter</taxon>
    </lineage>
</organism>